<dbReference type="PROSITE" id="PS50893">
    <property type="entry name" value="ABC_TRANSPORTER_2"/>
    <property type="match status" value="2"/>
</dbReference>
<evidence type="ECO:0000256" key="9">
    <source>
        <dbReference type="ARBA" id="ARBA00034076"/>
    </source>
</evidence>
<evidence type="ECO:0000313" key="12">
    <source>
        <dbReference type="Proteomes" id="UP000601171"/>
    </source>
</evidence>
<accession>A0A926EWP9</accession>
<dbReference type="Pfam" id="PF00005">
    <property type="entry name" value="ABC_tran"/>
    <property type="match status" value="2"/>
</dbReference>
<dbReference type="SMART" id="SM00382">
    <property type="entry name" value="AAA"/>
    <property type="match status" value="2"/>
</dbReference>
<dbReference type="PROSITE" id="PS00211">
    <property type="entry name" value="ABC_TRANSPORTER_1"/>
    <property type="match status" value="1"/>
</dbReference>
<evidence type="ECO:0000256" key="3">
    <source>
        <dbReference type="ARBA" id="ARBA00011262"/>
    </source>
</evidence>
<comment type="similarity">
    <text evidence="2">Belongs to the ABC transporter superfamily. AI-2 autoinducer porter (TC 3.A.1.2.8) family.</text>
</comment>
<comment type="catalytic activity">
    <reaction evidence="9">
        <text>ATP + H2O + (2R,4S)-2-methyl-2,3,3,4-tetrahydroxytetrahydrofuran-[AI-2-binding protein]Side 1 = ADP + phosphate + (2R,4S)-2-methyl-2,3,3,4-tetrahydroxytetrahydrofuranSide 2 + [AI-2-binding protein]Side 1.</text>
        <dbReference type="EC" id="7.6.2.13"/>
    </reaction>
</comment>
<evidence type="ECO:0000259" key="10">
    <source>
        <dbReference type="PROSITE" id="PS50893"/>
    </source>
</evidence>
<keyword evidence="12" id="KW-1185">Reference proteome</keyword>
<dbReference type="InterPro" id="IPR050107">
    <property type="entry name" value="ABC_carbohydrate_import_ATPase"/>
</dbReference>
<dbReference type="SUPFAM" id="SSF52540">
    <property type="entry name" value="P-loop containing nucleoside triphosphate hydrolases"/>
    <property type="match status" value="2"/>
</dbReference>
<dbReference type="PANTHER" id="PTHR43790">
    <property type="entry name" value="CARBOHYDRATE TRANSPORT ATP-BINDING PROTEIN MG119-RELATED"/>
    <property type="match status" value="1"/>
</dbReference>
<comment type="subunit">
    <text evidence="3">The complex is composed of two ATP-binding proteins (LsrA), two transmembrane proteins (LsrC and LsrD) and a solute-binding protein (LsrB).</text>
</comment>
<dbReference type="GO" id="GO:0016887">
    <property type="term" value="F:ATP hydrolysis activity"/>
    <property type="evidence" value="ECO:0007669"/>
    <property type="project" value="InterPro"/>
</dbReference>
<comment type="caution">
    <text evidence="11">The sequence shown here is derived from an EMBL/GenBank/DDBJ whole genome shotgun (WGS) entry which is preliminary data.</text>
</comment>
<comment type="subcellular location">
    <subcellularLocation>
        <location evidence="1">Cell inner membrane</location>
        <topology evidence="1">Peripheral membrane protein</topology>
    </subcellularLocation>
</comment>
<proteinExistence type="inferred from homology"/>
<dbReference type="InterPro" id="IPR017871">
    <property type="entry name" value="ABC_transporter-like_CS"/>
</dbReference>
<dbReference type="InterPro" id="IPR003439">
    <property type="entry name" value="ABC_transporter-like_ATP-bd"/>
</dbReference>
<organism evidence="11 12">
    <name type="scientific">Paratissierella segnis</name>
    <dbReference type="NCBI Taxonomy" id="2763679"/>
    <lineage>
        <taxon>Bacteria</taxon>
        <taxon>Bacillati</taxon>
        <taxon>Bacillota</taxon>
        <taxon>Tissierellia</taxon>
        <taxon>Tissierellales</taxon>
        <taxon>Tissierellaceae</taxon>
        <taxon>Paratissierella</taxon>
    </lineage>
</organism>
<dbReference type="InterPro" id="IPR027417">
    <property type="entry name" value="P-loop_NTPase"/>
</dbReference>
<dbReference type="CDD" id="cd03216">
    <property type="entry name" value="ABC_Carb_Monos_I"/>
    <property type="match status" value="1"/>
</dbReference>
<evidence type="ECO:0000256" key="1">
    <source>
        <dbReference type="ARBA" id="ARBA00004417"/>
    </source>
</evidence>
<dbReference type="PANTHER" id="PTHR43790:SF2">
    <property type="entry name" value="AUTOINDUCER 2 IMPORT ATP-BINDING PROTEIN LSRA"/>
    <property type="match status" value="1"/>
</dbReference>
<evidence type="ECO:0000256" key="5">
    <source>
        <dbReference type="ARBA" id="ARBA00022741"/>
    </source>
</evidence>
<evidence type="ECO:0000313" key="11">
    <source>
        <dbReference type="EMBL" id="MBC8588981.1"/>
    </source>
</evidence>
<gene>
    <name evidence="11" type="ORF">H8707_12225</name>
</gene>
<dbReference type="Proteomes" id="UP000601171">
    <property type="component" value="Unassembled WGS sequence"/>
</dbReference>
<dbReference type="CDD" id="cd03215">
    <property type="entry name" value="ABC_Carb_Monos_II"/>
    <property type="match status" value="1"/>
</dbReference>
<dbReference type="Gene3D" id="3.40.50.300">
    <property type="entry name" value="P-loop containing nucleotide triphosphate hydrolases"/>
    <property type="match status" value="2"/>
</dbReference>
<evidence type="ECO:0000256" key="8">
    <source>
        <dbReference type="ARBA" id="ARBA00023798"/>
    </source>
</evidence>
<feature type="domain" description="ABC transporter" evidence="10">
    <location>
        <begin position="254"/>
        <end position="496"/>
    </location>
</feature>
<dbReference type="GO" id="GO:0005524">
    <property type="term" value="F:ATP binding"/>
    <property type="evidence" value="ECO:0007669"/>
    <property type="project" value="UniProtKB-KW"/>
</dbReference>
<sequence>MNVPILSLININKRISSKFKLSNINMDFYPGEVCGIIGENGSGKSSLMKIISGIYKPDSGIIEFESNHVEFPNVFESKKKGIYYVPQEINLFDNLTVAENIFIDVKSHLYAPYDIVKMNNIYHLTEEIFNELNVDIDPFMYVKDMELSKKQILSFVKAYISDAKFIIFDEPASTLTDLENDILFDIINKLKANNCSIVLISHKIDRIKKISDKIAVLKNGSIIKKGESKDYSSEKIIQVLSESKNPIKYPKLYFENDDVILSVENLNYKNILKSINFKLQKQEIIGIIGNSNSRKDTLISILFGLIKPDSGKIFLDGEKIEINHPSDAMLKGITLVPEDKIEFAIFNNFNLINNLSISSLKRFSKNQILDNYIMENVAENYIYKLRITPGNPEDKIIYYSGGNQQKVTFAKSIMQLAKIYLLDEPTRGIDVVSKNDVYNIINNLLISGSSVILFSTDFDEILGMCDRILVLSDGEIVALLDAHDTNKEELIYYLTL</sequence>
<comment type="function">
    <text evidence="7">Part of the ABC transporter complex LsrABCD involved in autoinducer 2 (AI-2) import. Responsible for energy coupling to the transport system.</text>
</comment>
<dbReference type="EMBL" id="JACRTG010000029">
    <property type="protein sequence ID" value="MBC8588981.1"/>
    <property type="molecule type" value="Genomic_DNA"/>
</dbReference>
<dbReference type="GO" id="GO:0005886">
    <property type="term" value="C:plasma membrane"/>
    <property type="evidence" value="ECO:0007669"/>
    <property type="project" value="UniProtKB-SubCell"/>
</dbReference>
<keyword evidence="5" id="KW-0547">Nucleotide-binding</keyword>
<evidence type="ECO:0000256" key="2">
    <source>
        <dbReference type="ARBA" id="ARBA00009404"/>
    </source>
</evidence>
<dbReference type="InterPro" id="IPR003593">
    <property type="entry name" value="AAA+_ATPase"/>
</dbReference>
<dbReference type="RefSeq" id="WP_262430440.1">
    <property type="nucleotide sequence ID" value="NZ_JACRTG010000029.1"/>
</dbReference>
<evidence type="ECO:0000256" key="4">
    <source>
        <dbReference type="ARBA" id="ARBA00019459"/>
    </source>
</evidence>
<reference evidence="11" key="1">
    <citation type="submission" date="2020-08" db="EMBL/GenBank/DDBJ databases">
        <title>Genome public.</title>
        <authorList>
            <person name="Liu C."/>
            <person name="Sun Q."/>
        </authorList>
    </citation>
    <scope>NUCLEOTIDE SEQUENCE</scope>
    <source>
        <strain evidence="11">BX21</strain>
    </source>
</reference>
<protein>
    <recommendedName>
        <fullName evidence="4">Autoinducer 2 import ATP-binding protein LsrA</fullName>
        <ecNumber evidence="8">7.6.2.13</ecNumber>
    </recommendedName>
</protein>
<evidence type="ECO:0000256" key="6">
    <source>
        <dbReference type="ARBA" id="ARBA00022840"/>
    </source>
</evidence>
<name>A0A926EWP9_9FIRM</name>
<dbReference type="EC" id="7.6.2.13" evidence="8"/>
<keyword evidence="6 11" id="KW-0067">ATP-binding</keyword>
<feature type="domain" description="ABC transporter" evidence="10">
    <location>
        <begin position="6"/>
        <end position="244"/>
    </location>
</feature>
<evidence type="ECO:0000256" key="7">
    <source>
        <dbReference type="ARBA" id="ARBA00023747"/>
    </source>
</evidence>
<dbReference type="AlphaFoldDB" id="A0A926EWP9"/>